<evidence type="ECO:0000256" key="4">
    <source>
        <dbReference type="SAM" id="MobiDB-lite"/>
    </source>
</evidence>
<feature type="compositionally biased region" description="Basic and acidic residues" evidence="4">
    <location>
        <begin position="385"/>
        <end position="401"/>
    </location>
</feature>
<feature type="domain" description="SH3" evidence="5">
    <location>
        <begin position="2"/>
        <end position="61"/>
    </location>
</feature>
<feature type="region of interest" description="Disordered" evidence="4">
    <location>
        <begin position="1186"/>
        <end position="1225"/>
    </location>
</feature>
<dbReference type="InterPro" id="IPR035818">
    <property type="entry name" value="DNMBP_SH3_N2"/>
</dbReference>
<feature type="region of interest" description="Disordered" evidence="4">
    <location>
        <begin position="585"/>
        <end position="624"/>
    </location>
</feature>
<evidence type="ECO:0000259" key="5">
    <source>
        <dbReference type="PROSITE" id="PS50002"/>
    </source>
</evidence>
<evidence type="ECO:0000256" key="3">
    <source>
        <dbReference type="SAM" id="Coils"/>
    </source>
</evidence>
<dbReference type="Pfam" id="PF07653">
    <property type="entry name" value="SH3_2"/>
    <property type="match status" value="1"/>
</dbReference>
<name>A0A8J6AKX0_GALPY</name>
<dbReference type="InterPro" id="IPR036028">
    <property type="entry name" value="SH3-like_dom_sf"/>
</dbReference>
<dbReference type="EMBL" id="JAGFMF010011406">
    <property type="protein sequence ID" value="KAG8523544.1"/>
    <property type="molecule type" value="Genomic_DNA"/>
</dbReference>
<keyword evidence="3" id="KW-0175">Coiled coil</keyword>
<dbReference type="InterPro" id="IPR051492">
    <property type="entry name" value="Dynamin-Rho_GEF"/>
</dbReference>
<feature type="domain" description="SH3" evidence="5">
    <location>
        <begin position="242"/>
        <end position="301"/>
    </location>
</feature>
<dbReference type="InterPro" id="IPR035819">
    <property type="entry name" value="DNMBP_SH3_N3"/>
</dbReference>
<dbReference type="PRINTS" id="PR00499">
    <property type="entry name" value="P67PHOX"/>
</dbReference>
<dbReference type="PANTHER" id="PTHR22834">
    <property type="entry name" value="NUCLEAR FUSION PROTEIN FUS2"/>
    <property type="match status" value="1"/>
</dbReference>
<dbReference type="SUPFAM" id="SSF48065">
    <property type="entry name" value="DBL homology domain (DH-domain)"/>
    <property type="match status" value="1"/>
</dbReference>
<dbReference type="GO" id="GO:0005737">
    <property type="term" value="C:cytoplasm"/>
    <property type="evidence" value="ECO:0007669"/>
    <property type="project" value="TreeGrafter"/>
</dbReference>
<evidence type="ECO:0000313" key="8">
    <source>
        <dbReference type="Proteomes" id="UP000700334"/>
    </source>
</evidence>
<dbReference type="InterPro" id="IPR035817">
    <property type="entry name" value="DNMBP_SH3_N1"/>
</dbReference>
<evidence type="ECO:0000259" key="6">
    <source>
        <dbReference type="PROSITE" id="PS50010"/>
    </source>
</evidence>
<organism evidence="7 8">
    <name type="scientific">Galemys pyrenaicus</name>
    <name type="common">Iberian desman</name>
    <name type="synonym">Pyrenean desman</name>
    <dbReference type="NCBI Taxonomy" id="202257"/>
    <lineage>
        <taxon>Eukaryota</taxon>
        <taxon>Metazoa</taxon>
        <taxon>Chordata</taxon>
        <taxon>Craniata</taxon>
        <taxon>Vertebrata</taxon>
        <taxon>Euteleostomi</taxon>
        <taxon>Mammalia</taxon>
        <taxon>Eutheria</taxon>
        <taxon>Laurasiatheria</taxon>
        <taxon>Eulipotyphla</taxon>
        <taxon>Talpidae</taxon>
        <taxon>Galemys</taxon>
    </lineage>
</organism>
<feature type="domain" description="SH3" evidence="5">
    <location>
        <begin position="145"/>
        <end position="204"/>
    </location>
</feature>
<feature type="domain" description="SH3" evidence="5">
    <location>
        <begin position="66"/>
        <end position="126"/>
    </location>
</feature>
<gene>
    <name evidence="7" type="ORF">J0S82_012156</name>
</gene>
<accession>A0A8J6AKX0</accession>
<dbReference type="PANTHER" id="PTHR22834:SF19">
    <property type="entry name" value="DYNAMIN-BINDING PROTEIN"/>
    <property type="match status" value="1"/>
</dbReference>
<keyword evidence="1 2" id="KW-0728">SH3 domain</keyword>
<dbReference type="Pfam" id="PF00621">
    <property type="entry name" value="RhoGEF"/>
    <property type="match status" value="1"/>
</dbReference>
<dbReference type="Pfam" id="PF14604">
    <property type="entry name" value="SH3_9"/>
    <property type="match status" value="1"/>
</dbReference>
<dbReference type="CDD" id="cd11794">
    <property type="entry name" value="SH3_DNMBP_N1"/>
    <property type="match status" value="1"/>
</dbReference>
<evidence type="ECO:0000313" key="7">
    <source>
        <dbReference type="EMBL" id="KAG8523544.1"/>
    </source>
</evidence>
<dbReference type="GO" id="GO:0060271">
    <property type="term" value="P:cilium assembly"/>
    <property type="evidence" value="ECO:0007669"/>
    <property type="project" value="TreeGrafter"/>
</dbReference>
<feature type="compositionally biased region" description="Acidic residues" evidence="4">
    <location>
        <begin position="228"/>
        <end position="243"/>
    </location>
</feature>
<dbReference type="InterPro" id="IPR035899">
    <property type="entry name" value="DBL_dom_sf"/>
</dbReference>
<dbReference type="FunFam" id="2.30.30.40:FF:000120">
    <property type="entry name" value="dynamin-binding protein isoform X1"/>
    <property type="match status" value="1"/>
</dbReference>
<feature type="compositionally biased region" description="Polar residues" evidence="4">
    <location>
        <begin position="590"/>
        <end position="600"/>
    </location>
</feature>
<dbReference type="InterPro" id="IPR000219">
    <property type="entry name" value="DH_dom"/>
</dbReference>
<feature type="region of interest" description="Disordered" evidence="4">
    <location>
        <begin position="302"/>
        <end position="326"/>
    </location>
</feature>
<dbReference type="CDD" id="cd11795">
    <property type="entry name" value="SH3_DNMBP_N2"/>
    <property type="match status" value="1"/>
</dbReference>
<dbReference type="SMART" id="SM00326">
    <property type="entry name" value="SH3"/>
    <property type="match status" value="4"/>
</dbReference>
<feature type="compositionally biased region" description="Polar residues" evidence="4">
    <location>
        <begin position="509"/>
        <end position="518"/>
    </location>
</feature>
<dbReference type="Gene3D" id="2.30.30.40">
    <property type="entry name" value="SH3 Domains"/>
    <property type="match status" value="4"/>
</dbReference>
<evidence type="ECO:0000256" key="2">
    <source>
        <dbReference type="PROSITE-ProRule" id="PRU00192"/>
    </source>
</evidence>
<protein>
    <submittedName>
        <fullName evidence="7">Dynamin-binding protein</fullName>
    </submittedName>
</protein>
<sequence length="1306" mass="146239">MEAGSVVRAIFDFCPSVLEELPLFVGDIIEVLAVVDEFWLFGKKDDVTGQFPSSFVEIVTIPSLKEGERLFVCICDFTSHELNSLPLHRGDLVILDGAPTASWLQGRSCWGARGFFPSSCVNELCLSSRSRRWHSQSTQLHIPDYSMGQARALMGLSAQLDEELDFREGDVITIVGVPEPGWFEGELEGRRGIFPEGFVELLGPLRTVDESVSSGNREDRIVNGELDTPAEEERGPEEDDEEAGSYGIALYRFQALEPNELDFEVGDKIQILGTLEDGWLEGSLRGRTGIFPYRFVKQCPKTREEETVALPQESIPETSLDDSENSLVAEENRLDSLECETERPNCVISETFTPSPEHLTSEYDVNKSPYQDGGTSGGPPRSPGVRHEQPHPKDSSMKDASEAVNGVSSQPQIPLHPKVQKPQYYSTVGGSLPRPELHPDPAPPEARARHYFSLPPIGTHSPPKTLQKPVPPLHSGSFLSPSRTGRPNRLSPQPQRAARCAKTYHTPKENASSVCSASEKSDMKPGPQDRVPVREAPPLPQGDGHMDLDSKLTQQLLEFEKSVSAPGMEPDAASRHFSITDFNSERDVVQGSSKLMTQQELPGKRKTLRPPPPRPSMPASTSPHVLVDQNLKPELPLAVRPSRPAPLPPSAQQRMNAAPPRLLATPHPSCETLEKEGPETMDKSLDQTPPCPLVLVRIQEMERELDVYSRAQEELNLMLQKQEDSLSAETLENLEFYESNIESLTMELQHLRAKGTPALVGYCSRFRWCRPAVDAAVLPPCASLWLLVLVALQEPSPWNGEAKPGSLSTLNMCEPYKIEKHEREAEKKGLWGSTWEYEGWRGPRRRGLAVLEDLYGEDDVGSSRTRQNWPYRKRDCRYWDLEQSEQSYTDYQAMKEAWEDHVPHGSLTPGCDGRRNSENVDCGNLSPGKDDWLAGSPDITWKAGGYGERKGGRDHESLDYNPKDSKETEPWAACGSVYDFGGDFEQPQNRHMNHRNVNYNLEDYKEVNFYYRNHSDLYHVPGNYTAGQSSDFSHLNGVSESKEFMKYSEGDKTGDENDNISPRAKTCATDHSKFDTENKGYDILLASRVCKHQNCTEKDSPYQMTNLECCDIDEPGMMALGSRETTWDALWDKRAGEDPEGHRGVPQGPALEEPLRSSKGDRELVSLDTWRRNSCLRRTAPSALRRSEFLQNRKSSQEMTLLSSQSSSPMASSGSVSTGNPEQRMLEKRSKVIEELLQTERDYIRDLEMCIERIMVPLQQAQVPNIDFEGLFGNMQMVIKVSKQLLADLEICDTVGMSPCHLFKLH</sequence>
<dbReference type="FunFam" id="2.30.30.40:FF:000165">
    <property type="entry name" value="dynamin-binding protein isoform X1"/>
    <property type="match status" value="1"/>
</dbReference>
<feature type="compositionally biased region" description="Basic and acidic residues" evidence="4">
    <location>
        <begin position="1134"/>
        <end position="1143"/>
    </location>
</feature>
<feature type="coiled-coil region" evidence="3">
    <location>
        <begin position="698"/>
        <end position="754"/>
    </location>
</feature>
<feature type="compositionally biased region" description="Polar residues" evidence="4">
    <location>
        <begin position="477"/>
        <end position="494"/>
    </location>
</feature>
<dbReference type="Gene3D" id="1.20.900.10">
    <property type="entry name" value="Dbl homology (DH) domain"/>
    <property type="match status" value="1"/>
</dbReference>
<feature type="compositionally biased region" description="Low complexity" evidence="4">
    <location>
        <begin position="1197"/>
        <end position="1219"/>
    </location>
</feature>
<dbReference type="FunFam" id="2.30.30.40:FF:000138">
    <property type="entry name" value="dynamin-binding protein isoform X1"/>
    <property type="match status" value="1"/>
</dbReference>
<reference evidence="7" key="1">
    <citation type="journal article" date="2021" name="Evol. Appl.">
        <title>The genome of the Pyrenean desman and the effects of bottlenecks and inbreeding on the genomic landscape of an endangered species.</title>
        <authorList>
            <person name="Escoda L."/>
            <person name="Castresana J."/>
        </authorList>
    </citation>
    <scope>NUCLEOTIDE SEQUENCE</scope>
    <source>
        <strain evidence="7">IBE-C5619</strain>
    </source>
</reference>
<proteinExistence type="predicted"/>
<dbReference type="GO" id="GO:0005085">
    <property type="term" value="F:guanyl-nucleotide exchange factor activity"/>
    <property type="evidence" value="ECO:0007669"/>
    <property type="project" value="InterPro"/>
</dbReference>
<feature type="domain" description="DH" evidence="6">
    <location>
        <begin position="1228"/>
        <end position="1296"/>
    </location>
</feature>
<dbReference type="CDD" id="cd11796">
    <property type="entry name" value="SH3_DNMBP_N3"/>
    <property type="match status" value="1"/>
</dbReference>
<feature type="region of interest" description="Disordered" evidence="4">
    <location>
        <begin position="1134"/>
        <end position="1159"/>
    </location>
</feature>
<dbReference type="Pfam" id="PF00018">
    <property type="entry name" value="SH3_1"/>
    <property type="match status" value="2"/>
</dbReference>
<feature type="region of interest" description="Disordered" evidence="4">
    <location>
        <begin position="944"/>
        <end position="966"/>
    </location>
</feature>
<dbReference type="OrthoDB" id="27823at2759"/>
<dbReference type="PROSITE" id="PS50002">
    <property type="entry name" value="SH3"/>
    <property type="match status" value="4"/>
</dbReference>
<feature type="region of interest" description="Disordered" evidence="4">
    <location>
        <begin position="210"/>
        <end position="244"/>
    </location>
</feature>
<dbReference type="Proteomes" id="UP000700334">
    <property type="component" value="Unassembled WGS sequence"/>
</dbReference>
<evidence type="ECO:0000256" key="1">
    <source>
        <dbReference type="ARBA" id="ARBA00022443"/>
    </source>
</evidence>
<feature type="compositionally biased region" description="Basic and acidic residues" evidence="4">
    <location>
        <begin position="947"/>
        <end position="966"/>
    </location>
</feature>
<dbReference type="FunFam" id="2.30.30.40:FF:000160">
    <property type="entry name" value="dynamin-binding protein isoform X1"/>
    <property type="match status" value="1"/>
</dbReference>
<comment type="caution">
    <text evidence="7">The sequence shown here is derived from an EMBL/GenBank/DDBJ whole genome shotgun (WGS) entry which is preliminary data.</text>
</comment>
<feature type="region of interest" description="Disordered" evidence="4">
    <location>
        <begin position="345"/>
        <end position="547"/>
    </location>
</feature>
<keyword evidence="8" id="KW-1185">Reference proteome</keyword>
<dbReference type="PROSITE" id="PS50010">
    <property type="entry name" value="DH_2"/>
    <property type="match status" value="1"/>
</dbReference>
<dbReference type="SUPFAM" id="SSF50044">
    <property type="entry name" value="SH3-domain"/>
    <property type="match status" value="4"/>
</dbReference>
<dbReference type="InterPro" id="IPR001452">
    <property type="entry name" value="SH3_domain"/>
</dbReference>